<feature type="compositionally biased region" description="Acidic residues" evidence="1">
    <location>
        <begin position="908"/>
        <end position="923"/>
    </location>
</feature>
<feature type="region of interest" description="Disordered" evidence="1">
    <location>
        <begin position="886"/>
        <end position="929"/>
    </location>
</feature>
<accession>A0A8I2YRZ5</accession>
<dbReference type="EMBL" id="JAGFBS010000013">
    <property type="protein sequence ID" value="KAG6375913.1"/>
    <property type="molecule type" value="Genomic_DNA"/>
</dbReference>
<reference evidence="2" key="1">
    <citation type="submission" date="2021-03" db="EMBL/GenBank/DDBJ databases">
        <title>Evolutionary innovations through gain and loss of genes in the ectomycorrhizal Boletales.</title>
        <authorList>
            <person name="Wu G."/>
            <person name="Miyauchi S."/>
            <person name="Morin E."/>
            <person name="Yang Z.-L."/>
            <person name="Xu J."/>
            <person name="Martin F.M."/>
        </authorList>
    </citation>
    <scope>NUCLEOTIDE SEQUENCE</scope>
    <source>
        <strain evidence="2">BR01</strain>
    </source>
</reference>
<dbReference type="InterPro" id="IPR040521">
    <property type="entry name" value="KDZ"/>
</dbReference>
<evidence type="ECO:0000313" key="2">
    <source>
        <dbReference type="EMBL" id="KAG6375913.1"/>
    </source>
</evidence>
<dbReference type="Proteomes" id="UP000683000">
    <property type="component" value="Unassembled WGS sequence"/>
</dbReference>
<dbReference type="PANTHER" id="PTHR33096:SF1">
    <property type="entry name" value="CXC1-LIKE CYSTEINE CLUSTER ASSOCIATED WITH KDZ TRANSPOSASES DOMAIN-CONTAINING PROTEIN"/>
    <property type="match status" value="1"/>
</dbReference>
<keyword evidence="3" id="KW-1185">Reference proteome</keyword>
<dbReference type="OrthoDB" id="2505969at2759"/>
<protein>
    <recommendedName>
        <fullName evidence="4">CxC2-like cysteine cluster KDZ transposase-associated domain-containing protein</fullName>
    </recommendedName>
</protein>
<sequence>MVKKMRSSSGRVKMTVMSASGVTQTSIATLTRIRKDRIEAEQRFLEEAAKARCLQERLTEARLEVGDHSEDAVDDTAWNYEVDEQLSGEQWTGDDCMDDYENMEDLPNCFSKYFTPGVHVNAARRRYDKRTRLQRNEHVQKAWEDQLPALVDQYLLWRHGTDVAMQVDDGAHTFHVKSVGVFDFTERLPVSQRENELPNAALIQAGLLGCSPIQPVAAIKLECLEFYHQLRRRQSSFSVQAMVKVLCALHNTSYTRHLRNQFAAAFDVYLAIKRHIQTTLRQALNRHGLAWRLTHACPPCTFKVSAESTLSPARLHAMDGNFSAKRLDGSGSADPRIFESDYFIPTAEVERFRNNARKECEKATNDRAVTCSNNWSAAKSVEEEKIHVFEQTGIFVLACRHGFVECIAEMKRSGELQVSVFSISQILDFCDDDHAIGHDIGCASRITVAKSALGGRAKEAGLRVVVNAFHGFAHNRLCQLENHPLYLPGFGNEDLETCERIFSSSNSTAPLIRHASLFHWRQFLHLHFDQWDSDKYLELSRFLYNNYKQALNIVNKYTVQLVEFKALTNFDNKDFETWHQEELMYLKDCESEPATTSISIAYVAELEKLQFAEKSYASVTQSPYLTYTPTNFTAESGLNYITRQCSNAMSAEYSSARRKYELQLNVVEHFERQHGIETRWSPDNPEYIGAAEYAKHRNFIRVVEELEGLVVQRLFELSKANLAGTGYKMRRHISKALTRRSVAIRTALDRYNKLAPCQKPPRPKLEYSEVIGYSALGEFSLLKISRSDVLSKPWAQPANREMLIKYFKVLRSKEEIIRLNVEIRRLAAWVDQDEKDIAAAEEIFRETGSDGLATETRLFYAERHRVNNIHRQILCKIYQMDGYSSQMPEGRTREEGGHVNKDSNRDSDDIEEEDEEDEDEEGASDVINLSACLERIN</sequence>
<dbReference type="PANTHER" id="PTHR33096">
    <property type="entry name" value="CXC2 DOMAIN-CONTAINING PROTEIN"/>
    <property type="match status" value="1"/>
</dbReference>
<name>A0A8I2YRZ5_9AGAM</name>
<comment type="caution">
    <text evidence="2">The sequence shown here is derived from an EMBL/GenBank/DDBJ whole genome shotgun (WGS) entry which is preliminary data.</text>
</comment>
<evidence type="ECO:0000313" key="3">
    <source>
        <dbReference type="Proteomes" id="UP000683000"/>
    </source>
</evidence>
<dbReference type="Pfam" id="PF18758">
    <property type="entry name" value="KDZ"/>
    <property type="match status" value="1"/>
</dbReference>
<feature type="compositionally biased region" description="Basic and acidic residues" evidence="1">
    <location>
        <begin position="890"/>
        <end position="907"/>
    </location>
</feature>
<dbReference type="AlphaFoldDB" id="A0A8I2YRZ5"/>
<evidence type="ECO:0008006" key="4">
    <source>
        <dbReference type="Google" id="ProtNLM"/>
    </source>
</evidence>
<organism evidence="2 3">
    <name type="scientific">Boletus reticuloceps</name>
    <dbReference type="NCBI Taxonomy" id="495285"/>
    <lineage>
        <taxon>Eukaryota</taxon>
        <taxon>Fungi</taxon>
        <taxon>Dikarya</taxon>
        <taxon>Basidiomycota</taxon>
        <taxon>Agaricomycotina</taxon>
        <taxon>Agaricomycetes</taxon>
        <taxon>Agaricomycetidae</taxon>
        <taxon>Boletales</taxon>
        <taxon>Boletineae</taxon>
        <taxon>Boletaceae</taxon>
        <taxon>Boletoideae</taxon>
        <taxon>Boletus</taxon>
    </lineage>
</organism>
<evidence type="ECO:0000256" key="1">
    <source>
        <dbReference type="SAM" id="MobiDB-lite"/>
    </source>
</evidence>
<gene>
    <name evidence="2" type="ORF">JVT61DRAFT_2781</name>
</gene>
<proteinExistence type="predicted"/>